<feature type="non-terminal residue" evidence="1">
    <location>
        <position position="1"/>
    </location>
</feature>
<sequence>FPVFKKRVEFRGSQAMKILESQYGHPSSVVKASLKRVTIELQKPQILTQYWKRLPLLTNKGGTRDPGQKIIQYRMELMLAEVKKWLYRSYPSRIEIETNGFMQQMDRNKDGILNQNEILNNWDQFNKNYPDLQSVLLEHDEL</sequence>
<evidence type="ECO:0000313" key="1">
    <source>
        <dbReference type="EMBL" id="CAB3985122.1"/>
    </source>
</evidence>
<evidence type="ECO:0000313" key="2">
    <source>
        <dbReference type="Proteomes" id="UP001152795"/>
    </source>
</evidence>
<comment type="caution">
    <text evidence="1">The sequence shown here is derived from an EMBL/GenBank/DDBJ whole genome shotgun (WGS) entry which is preliminary data.</text>
</comment>
<organism evidence="1 2">
    <name type="scientific">Paramuricea clavata</name>
    <name type="common">Red gorgonian</name>
    <name type="synonym">Violescent sea-whip</name>
    <dbReference type="NCBI Taxonomy" id="317549"/>
    <lineage>
        <taxon>Eukaryota</taxon>
        <taxon>Metazoa</taxon>
        <taxon>Cnidaria</taxon>
        <taxon>Anthozoa</taxon>
        <taxon>Octocorallia</taxon>
        <taxon>Malacalcyonacea</taxon>
        <taxon>Plexauridae</taxon>
        <taxon>Paramuricea</taxon>
    </lineage>
</organism>
<gene>
    <name evidence="1" type="ORF">PACLA_8A045531</name>
</gene>
<proteinExistence type="predicted"/>
<accession>A0A6S7G813</accession>
<reference evidence="1" key="1">
    <citation type="submission" date="2020-04" db="EMBL/GenBank/DDBJ databases">
        <authorList>
            <person name="Alioto T."/>
            <person name="Alioto T."/>
            <person name="Gomez Garrido J."/>
        </authorList>
    </citation>
    <scope>NUCLEOTIDE SEQUENCE</scope>
    <source>
        <strain evidence="1">A484AB</strain>
    </source>
</reference>
<dbReference type="EMBL" id="CACRXK020000831">
    <property type="protein sequence ID" value="CAB3985122.1"/>
    <property type="molecule type" value="Genomic_DNA"/>
</dbReference>
<dbReference type="PROSITE" id="PS00018">
    <property type="entry name" value="EF_HAND_1"/>
    <property type="match status" value="1"/>
</dbReference>
<dbReference type="InterPro" id="IPR018247">
    <property type="entry name" value="EF_Hand_1_Ca_BS"/>
</dbReference>
<dbReference type="OrthoDB" id="293868at2759"/>
<dbReference type="Proteomes" id="UP001152795">
    <property type="component" value="Unassembled WGS sequence"/>
</dbReference>
<name>A0A6S7G813_PARCT</name>
<keyword evidence="2" id="KW-1185">Reference proteome</keyword>
<protein>
    <submittedName>
        <fullName evidence="1">Uncharacterized protein</fullName>
    </submittedName>
</protein>
<dbReference type="AlphaFoldDB" id="A0A6S7G813"/>